<dbReference type="InterPro" id="IPR011051">
    <property type="entry name" value="RmlC_Cupin_sf"/>
</dbReference>
<dbReference type="Gene3D" id="1.10.10.60">
    <property type="entry name" value="Homeodomain-like"/>
    <property type="match status" value="2"/>
</dbReference>
<dbReference type="InterPro" id="IPR032783">
    <property type="entry name" value="AraC_lig"/>
</dbReference>
<evidence type="ECO:0000313" key="5">
    <source>
        <dbReference type="EMBL" id="MBE7368894.1"/>
    </source>
</evidence>
<dbReference type="EMBL" id="JADDIV010000004">
    <property type="protein sequence ID" value="MBE7368894.1"/>
    <property type="molecule type" value="Genomic_DNA"/>
</dbReference>
<evidence type="ECO:0000259" key="4">
    <source>
        <dbReference type="PROSITE" id="PS01124"/>
    </source>
</evidence>
<evidence type="ECO:0000256" key="3">
    <source>
        <dbReference type="ARBA" id="ARBA00023163"/>
    </source>
</evidence>
<dbReference type="InterPro" id="IPR014710">
    <property type="entry name" value="RmlC-like_jellyroll"/>
</dbReference>
<dbReference type="PANTHER" id="PTHR46796">
    <property type="entry name" value="HTH-TYPE TRANSCRIPTIONAL ACTIVATOR RHAS-RELATED"/>
    <property type="match status" value="1"/>
</dbReference>
<name>A0ABR9S627_9BURK</name>
<dbReference type="Proteomes" id="UP000806285">
    <property type="component" value="Unassembled WGS sequence"/>
</dbReference>
<gene>
    <name evidence="5" type="ORF">IM787_15130</name>
</gene>
<protein>
    <submittedName>
        <fullName evidence="5">AraC family transcriptional regulator</fullName>
    </submittedName>
</protein>
<proteinExistence type="predicted"/>
<dbReference type="PANTHER" id="PTHR46796:SF7">
    <property type="entry name" value="ARAC FAMILY TRANSCRIPTIONAL REGULATOR"/>
    <property type="match status" value="1"/>
</dbReference>
<dbReference type="PROSITE" id="PS00041">
    <property type="entry name" value="HTH_ARAC_FAMILY_1"/>
    <property type="match status" value="1"/>
</dbReference>
<dbReference type="SUPFAM" id="SSF51182">
    <property type="entry name" value="RmlC-like cupins"/>
    <property type="match status" value="1"/>
</dbReference>
<dbReference type="Gene3D" id="2.60.120.10">
    <property type="entry name" value="Jelly Rolls"/>
    <property type="match status" value="1"/>
</dbReference>
<keyword evidence="1" id="KW-0805">Transcription regulation</keyword>
<accession>A0ABR9S627</accession>
<dbReference type="RefSeq" id="WP_193677509.1">
    <property type="nucleotide sequence ID" value="NZ_JADDIV010000004.1"/>
</dbReference>
<evidence type="ECO:0000313" key="6">
    <source>
        <dbReference type="Proteomes" id="UP000806285"/>
    </source>
</evidence>
<dbReference type="SUPFAM" id="SSF46689">
    <property type="entry name" value="Homeodomain-like"/>
    <property type="match status" value="2"/>
</dbReference>
<comment type="caution">
    <text evidence="5">The sequence shown here is derived from an EMBL/GenBank/DDBJ whole genome shotgun (WGS) entry which is preliminary data.</text>
</comment>
<dbReference type="PRINTS" id="PR00032">
    <property type="entry name" value="HTHARAC"/>
</dbReference>
<keyword evidence="2" id="KW-0238">DNA-binding</keyword>
<dbReference type="InterPro" id="IPR050204">
    <property type="entry name" value="AraC_XylS_family_regulators"/>
</dbReference>
<evidence type="ECO:0000256" key="1">
    <source>
        <dbReference type="ARBA" id="ARBA00023015"/>
    </source>
</evidence>
<dbReference type="InterPro" id="IPR018060">
    <property type="entry name" value="HTH_AraC"/>
</dbReference>
<sequence>MVDPLADVVALLRPAARFSKQVSGAGQWRIRRSDAGEPFYCAVLEGSCQIALDDQAPVRLQAGDFVLVPAAHLVCMTSAESPPEDVLSTPVAVAEGRFRIGAPKGEPDLRILAGHCTFASPNAGLLVSLLPRLIHVRDAPRLAALVQLLGDESGARRPARDVVLERLLEVLLIEALRAPGEQEAVWPGLAQGLADPRLSVAIRALHADPTRPWTVAAMAKEAALSRSTFFARFLAKVGMPPMEYLVAWRMALAKDLLRRRAAAVADIAARVGYGSASTFSVAFTRHVGQSPSQFARGKVATGQHGGQAR</sequence>
<keyword evidence="6" id="KW-1185">Reference proteome</keyword>
<dbReference type="InterPro" id="IPR020449">
    <property type="entry name" value="Tscrpt_reg_AraC-type_HTH"/>
</dbReference>
<dbReference type="SMART" id="SM00342">
    <property type="entry name" value="HTH_ARAC"/>
    <property type="match status" value="1"/>
</dbReference>
<dbReference type="InterPro" id="IPR018062">
    <property type="entry name" value="HTH_AraC-typ_CS"/>
</dbReference>
<evidence type="ECO:0000256" key="2">
    <source>
        <dbReference type="ARBA" id="ARBA00023125"/>
    </source>
</evidence>
<feature type="domain" description="HTH araC/xylS-type" evidence="4">
    <location>
        <begin position="199"/>
        <end position="297"/>
    </location>
</feature>
<reference evidence="5 6" key="1">
    <citation type="submission" date="2020-10" db="EMBL/GenBank/DDBJ databases">
        <title>Ramlibacter sp. HM2 16S ribosomal RNA gene Genome sequencing and assembly.</title>
        <authorList>
            <person name="Kang M."/>
        </authorList>
    </citation>
    <scope>NUCLEOTIDE SEQUENCE [LARGE SCALE GENOMIC DNA]</scope>
    <source>
        <strain evidence="5 6">HM2</strain>
    </source>
</reference>
<organism evidence="5 6">
    <name type="scientific">Ramlibacter pallidus</name>
    <dbReference type="NCBI Taxonomy" id="2780087"/>
    <lineage>
        <taxon>Bacteria</taxon>
        <taxon>Pseudomonadati</taxon>
        <taxon>Pseudomonadota</taxon>
        <taxon>Betaproteobacteria</taxon>
        <taxon>Burkholderiales</taxon>
        <taxon>Comamonadaceae</taxon>
        <taxon>Ramlibacter</taxon>
    </lineage>
</organism>
<dbReference type="Pfam" id="PF12833">
    <property type="entry name" value="HTH_18"/>
    <property type="match status" value="1"/>
</dbReference>
<dbReference type="InterPro" id="IPR009057">
    <property type="entry name" value="Homeodomain-like_sf"/>
</dbReference>
<keyword evidence="3" id="KW-0804">Transcription</keyword>
<dbReference type="PROSITE" id="PS01124">
    <property type="entry name" value="HTH_ARAC_FAMILY_2"/>
    <property type="match status" value="1"/>
</dbReference>
<dbReference type="Pfam" id="PF12852">
    <property type="entry name" value="Cupin_6"/>
    <property type="match status" value="1"/>
</dbReference>